<dbReference type="PANTHER" id="PTHR42905">
    <property type="entry name" value="PHOSPHOENOLPYRUVATE CARBOXYLASE"/>
    <property type="match status" value="1"/>
</dbReference>
<dbReference type="InterPro" id="IPR015813">
    <property type="entry name" value="Pyrv/PenolPyrv_kinase-like_dom"/>
</dbReference>
<dbReference type="InterPro" id="IPR040442">
    <property type="entry name" value="Pyrv_kinase-like_dom_sf"/>
</dbReference>
<sequence length="310" mass="33620">MLSSVLYALLTACCIQNEQAPMSSSLRSILAEPGCVVAPGIYDMISTHLAISAKARILYMTGYGTVASHLGIPDAGLASFRDMVDRVAVMGRAAREAGIPLVADGDTGYGGLLNVDMTVKEYERAGASAIQLEDQVFPKKCGHTPNRPVVPKQEMADKIRVAVEARQSDDFLIIARTDARSDQGLEEALDRMAAYDAAGADILFVESPESEDELRLIGERFPHKPLVANMVEGGRTPVLDARRLGELGFSLAIFPAIGFLSTAKALERAYGDLVATGASAGKDDLYSFEEFNRMIGFERVWEFDKRHARD</sequence>
<dbReference type="Pfam" id="PF13714">
    <property type="entry name" value="PEP_mutase"/>
    <property type="match status" value="1"/>
</dbReference>
<dbReference type="Proteomes" id="UP000000321">
    <property type="component" value="Unassembled WGS sequence"/>
</dbReference>
<keyword evidence="2" id="KW-1185">Reference proteome</keyword>
<evidence type="ECO:0000313" key="1">
    <source>
        <dbReference type="EMBL" id="EAS50006.1"/>
    </source>
</evidence>
<dbReference type="InterPro" id="IPR039556">
    <property type="entry name" value="ICL/PEPM"/>
</dbReference>
<organism evidence="1 2">
    <name type="scientific">Aurantimonas manganoxydans (strain ATCC BAA-1229 / DSM 21871 / SI85-9A1)</name>
    <dbReference type="NCBI Taxonomy" id="287752"/>
    <lineage>
        <taxon>Bacteria</taxon>
        <taxon>Pseudomonadati</taxon>
        <taxon>Pseudomonadota</taxon>
        <taxon>Alphaproteobacteria</taxon>
        <taxon>Hyphomicrobiales</taxon>
        <taxon>Aurantimonadaceae</taxon>
        <taxon>Aurantimonas</taxon>
    </lineage>
</organism>
<proteinExistence type="predicted"/>
<comment type="caution">
    <text evidence="1">The sequence shown here is derived from an EMBL/GenBank/DDBJ whole genome shotgun (WGS) entry which is preliminary data.</text>
</comment>
<dbReference type="AlphaFoldDB" id="Q1YIW1"/>
<gene>
    <name evidence="1" type="ORF">SI859A1_01359</name>
</gene>
<protein>
    <submittedName>
        <fullName evidence="1">Putative carboxyvinyl-carboxyphosphonate phosphorylmutase</fullName>
    </submittedName>
</protein>
<dbReference type="PANTHER" id="PTHR42905:SF2">
    <property type="entry name" value="PHOSPHOENOLPYRUVATE CARBOXYLASE FAMILY PROTEIN"/>
    <property type="match status" value="1"/>
</dbReference>
<dbReference type="Gene3D" id="3.20.20.60">
    <property type="entry name" value="Phosphoenolpyruvate-binding domains"/>
    <property type="match status" value="1"/>
</dbReference>
<dbReference type="EMBL" id="AAPJ01000003">
    <property type="protein sequence ID" value="EAS50006.1"/>
    <property type="molecule type" value="Genomic_DNA"/>
</dbReference>
<dbReference type="CDD" id="cd00377">
    <property type="entry name" value="ICL_PEPM"/>
    <property type="match status" value="1"/>
</dbReference>
<dbReference type="BioCyc" id="AURANTIMONAS:SI859A1_01359-MONOMER"/>
<dbReference type="HOGENOM" id="CLU_027389_3_2_5"/>
<name>Q1YIW1_AURMS</name>
<reference evidence="1 2" key="1">
    <citation type="journal article" date="2008" name="Appl. Environ. Microbiol.">
        <title>Genomic insights into Mn(II) oxidation by the marine alphaproteobacterium Aurantimonas sp. strain SI85-9A1.</title>
        <authorList>
            <person name="Dick G.J."/>
            <person name="Podell S."/>
            <person name="Johnson H.A."/>
            <person name="Rivera-Espinoza Y."/>
            <person name="Bernier-Latmani R."/>
            <person name="McCarthy J.K."/>
            <person name="Torpey J.W."/>
            <person name="Clement B.G."/>
            <person name="Gaasterland T."/>
            <person name="Tebo B.M."/>
        </authorList>
    </citation>
    <scope>NUCLEOTIDE SEQUENCE [LARGE SCALE GENOMIC DNA]</scope>
    <source>
        <strain evidence="1 2">SI85-9A1</strain>
    </source>
</reference>
<dbReference type="GO" id="GO:0003824">
    <property type="term" value="F:catalytic activity"/>
    <property type="evidence" value="ECO:0007669"/>
    <property type="project" value="InterPro"/>
</dbReference>
<dbReference type="SUPFAM" id="SSF51621">
    <property type="entry name" value="Phosphoenolpyruvate/pyruvate domain"/>
    <property type="match status" value="1"/>
</dbReference>
<accession>Q1YIW1</accession>
<evidence type="ECO:0000313" key="2">
    <source>
        <dbReference type="Proteomes" id="UP000000321"/>
    </source>
</evidence>